<dbReference type="EMBL" id="BAABCS010000021">
    <property type="protein sequence ID" value="GAA4057961.1"/>
    <property type="molecule type" value="Genomic_DNA"/>
</dbReference>
<comment type="caution">
    <text evidence="10">The sequence shown here is derived from an EMBL/GenBank/DDBJ whole genome shotgun (WGS) entry which is preliminary data.</text>
</comment>
<organism evidence="10 11">
    <name type="scientific">Flavobacterium chungnamense</name>
    <dbReference type="NCBI Taxonomy" id="706182"/>
    <lineage>
        <taxon>Bacteria</taxon>
        <taxon>Pseudomonadati</taxon>
        <taxon>Bacteroidota</taxon>
        <taxon>Flavobacteriia</taxon>
        <taxon>Flavobacteriales</taxon>
        <taxon>Flavobacteriaceae</taxon>
        <taxon>Flavobacterium</taxon>
    </lineage>
</organism>
<sequence>MNFPFYIAKRYLFSKSKNNAINIITKIASGGIIVGAMALFVVLSVFSGLRVFSLSFSNDFDPDLKVTPSTGKSFYFTTDQDKKIRNTEGVVDFSKIIEERVLFSFDGKQQISILKGVDNNFKNVSKASQKLFNGQWLKPKTYQVVVGYGISEKLSMGLFDFNNAFEVMAPKPGKGDLALNPEDSFNKSVLIPVGIYAISEELDSKYVFADLGLAQELLQYKTNQVSGIELKLKPNSNEAEVITKIESIFNNKVDVKTRAELNATLHKMLNTENIAVYLIFTLVIVIALFNLIGALIMMILDKKANLKTLYNLGTEVKDLRKVFLLQGSLLSIFGGIIGLILGIIIVLIQQQFQLIMITPTLAYPVEFSIINVLIVFLTIVSLGIIASFIASSRVTKKLLN</sequence>
<proteinExistence type="inferred from homology"/>
<reference evidence="11" key="1">
    <citation type="journal article" date="2019" name="Int. J. Syst. Evol. Microbiol.">
        <title>The Global Catalogue of Microorganisms (GCM) 10K type strain sequencing project: providing services to taxonomists for standard genome sequencing and annotation.</title>
        <authorList>
            <consortium name="The Broad Institute Genomics Platform"/>
            <consortium name="The Broad Institute Genome Sequencing Center for Infectious Disease"/>
            <person name="Wu L."/>
            <person name="Ma J."/>
        </authorList>
    </citation>
    <scope>NUCLEOTIDE SEQUENCE [LARGE SCALE GENOMIC DNA]</scope>
    <source>
        <strain evidence="11">JCM 17068</strain>
    </source>
</reference>
<dbReference type="Pfam" id="PF12704">
    <property type="entry name" value="MacB_PCD"/>
    <property type="match status" value="1"/>
</dbReference>
<dbReference type="Proteomes" id="UP001500426">
    <property type="component" value="Unassembled WGS sequence"/>
</dbReference>
<dbReference type="InterPro" id="IPR025857">
    <property type="entry name" value="MacB_PCD"/>
</dbReference>
<evidence type="ECO:0000256" key="2">
    <source>
        <dbReference type="ARBA" id="ARBA00005236"/>
    </source>
</evidence>
<keyword evidence="11" id="KW-1185">Reference proteome</keyword>
<evidence type="ECO:0000256" key="4">
    <source>
        <dbReference type="ARBA" id="ARBA00022692"/>
    </source>
</evidence>
<feature type="transmembrane region" description="Helical" evidence="7">
    <location>
        <begin position="322"/>
        <end position="348"/>
    </location>
</feature>
<dbReference type="InterPro" id="IPR003838">
    <property type="entry name" value="ABC3_permease_C"/>
</dbReference>
<accession>A0ABP7V2D1</accession>
<dbReference type="PANTHER" id="PTHR30489">
    <property type="entry name" value="LIPOPROTEIN-RELEASING SYSTEM TRANSMEMBRANE PROTEIN LOLE"/>
    <property type="match status" value="1"/>
</dbReference>
<feature type="domain" description="ABC3 transporter permease C-terminal" evidence="8">
    <location>
        <begin position="278"/>
        <end position="397"/>
    </location>
</feature>
<protein>
    <submittedName>
        <fullName evidence="10">ABC transporter permease</fullName>
    </submittedName>
</protein>
<gene>
    <name evidence="10" type="ORF">GCM10022388_25930</name>
</gene>
<evidence type="ECO:0000259" key="9">
    <source>
        <dbReference type="Pfam" id="PF12704"/>
    </source>
</evidence>
<keyword evidence="6 7" id="KW-0472">Membrane</keyword>
<evidence type="ECO:0000256" key="6">
    <source>
        <dbReference type="ARBA" id="ARBA00023136"/>
    </source>
</evidence>
<evidence type="ECO:0000259" key="8">
    <source>
        <dbReference type="Pfam" id="PF02687"/>
    </source>
</evidence>
<dbReference type="PANTHER" id="PTHR30489:SF0">
    <property type="entry name" value="LIPOPROTEIN-RELEASING SYSTEM TRANSMEMBRANE PROTEIN LOLE"/>
    <property type="match status" value="1"/>
</dbReference>
<evidence type="ECO:0000313" key="11">
    <source>
        <dbReference type="Proteomes" id="UP001500426"/>
    </source>
</evidence>
<dbReference type="InterPro" id="IPR051447">
    <property type="entry name" value="Lipoprotein-release_system"/>
</dbReference>
<evidence type="ECO:0000256" key="5">
    <source>
        <dbReference type="ARBA" id="ARBA00022989"/>
    </source>
</evidence>
<name>A0ABP7V2D1_9FLAO</name>
<feature type="transmembrane region" description="Helical" evidence="7">
    <location>
        <begin position="274"/>
        <end position="301"/>
    </location>
</feature>
<evidence type="ECO:0000256" key="1">
    <source>
        <dbReference type="ARBA" id="ARBA00004651"/>
    </source>
</evidence>
<dbReference type="RefSeq" id="WP_345095289.1">
    <property type="nucleotide sequence ID" value="NZ_BAABCS010000021.1"/>
</dbReference>
<feature type="transmembrane region" description="Helical" evidence="7">
    <location>
        <begin position="21"/>
        <end position="46"/>
    </location>
</feature>
<keyword evidence="5 7" id="KW-1133">Transmembrane helix</keyword>
<keyword evidence="4 7" id="KW-0812">Transmembrane</keyword>
<evidence type="ECO:0000256" key="3">
    <source>
        <dbReference type="ARBA" id="ARBA00022475"/>
    </source>
</evidence>
<dbReference type="Pfam" id="PF02687">
    <property type="entry name" value="FtsX"/>
    <property type="match status" value="1"/>
</dbReference>
<evidence type="ECO:0000256" key="7">
    <source>
        <dbReference type="SAM" id="Phobius"/>
    </source>
</evidence>
<evidence type="ECO:0000313" key="10">
    <source>
        <dbReference type="EMBL" id="GAA4057961.1"/>
    </source>
</evidence>
<comment type="similarity">
    <text evidence="2">Belongs to the ABC-4 integral membrane protein family. LolC/E subfamily.</text>
</comment>
<feature type="transmembrane region" description="Helical" evidence="7">
    <location>
        <begin position="368"/>
        <end position="390"/>
    </location>
</feature>
<keyword evidence="3" id="KW-1003">Cell membrane</keyword>
<comment type="subcellular location">
    <subcellularLocation>
        <location evidence="1">Cell membrane</location>
        <topology evidence="1">Multi-pass membrane protein</topology>
    </subcellularLocation>
</comment>
<feature type="domain" description="MacB-like periplasmic core" evidence="9">
    <location>
        <begin position="29"/>
        <end position="247"/>
    </location>
</feature>